<feature type="region of interest" description="Disordered" evidence="3">
    <location>
        <begin position="57"/>
        <end position="86"/>
    </location>
</feature>
<reference evidence="4 5" key="1">
    <citation type="submission" date="2005-10" db="EMBL/GenBank/DDBJ databases">
        <title>Complete sequence of Geobacter metallireducens GS-15.</title>
        <authorList>
            <consortium name="US DOE Joint Genome Institute"/>
            <person name="Copeland A."/>
            <person name="Lucas S."/>
            <person name="Lapidus A."/>
            <person name="Barry K."/>
            <person name="Detter J.C."/>
            <person name="Glavina T."/>
            <person name="Hammon N."/>
            <person name="Israni S."/>
            <person name="Pitluck S."/>
            <person name="Di Bartolo G."/>
            <person name="Chain P."/>
            <person name="Schmutz J."/>
            <person name="Larimer F."/>
            <person name="Land M."/>
            <person name="Kyrpides N."/>
            <person name="Ivanova N."/>
            <person name="Richardson P."/>
        </authorList>
    </citation>
    <scope>NUCLEOTIDE SEQUENCE [LARGE SCALE GENOMIC DNA]</scope>
    <source>
        <strain evidence="5">ATCC 53774 / DSM 7210 / GS-15</strain>
    </source>
</reference>
<name>Q39R33_GEOMG</name>
<dbReference type="Pfam" id="PF02604">
    <property type="entry name" value="PhdYeFM_antitox"/>
    <property type="match status" value="1"/>
</dbReference>
<dbReference type="InterPro" id="IPR006442">
    <property type="entry name" value="Antitoxin_Phd/YefM"/>
</dbReference>
<proteinExistence type="inferred from homology"/>
<dbReference type="InterPro" id="IPR051416">
    <property type="entry name" value="phD-YefM_TA_antitoxins"/>
</dbReference>
<evidence type="ECO:0000313" key="5">
    <source>
        <dbReference type="Proteomes" id="UP000007073"/>
    </source>
</evidence>
<evidence type="ECO:0000256" key="2">
    <source>
        <dbReference type="RuleBase" id="RU362080"/>
    </source>
</evidence>
<keyword evidence="5" id="KW-1185">Reference proteome</keyword>
<evidence type="ECO:0000313" key="4">
    <source>
        <dbReference type="EMBL" id="ABB33291.1"/>
    </source>
</evidence>
<dbReference type="Gene3D" id="3.40.1620.10">
    <property type="entry name" value="YefM-like domain"/>
    <property type="match status" value="1"/>
</dbReference>
<dbReference type="HOGENOM" id="CLU_163140_2_1_7"/>
<dbReference type="NCBIfam" id="TIGR01552">
    <property type="entry name" value="phd_fam"/>
    <property type="match status" value="1"/>
</dbReference>
<dbReference type="AlphaFoldDB" id="Q39R33"/>
<sequence length="86" mass="9414">MIAVGIKELKARLSSYVEKVQQGEEVVITDHGREVALVVPISPERRAVKTLMTEGRAKWSGGKPAGKRGVTLKGESLSDTVLEERR</sequence>
<comment type="function">
    <text evidence="2">Antitoxin component of a type II toxin-antitoxin (TA) system.</text>
</comment>
<reference evidence="4 5" key="2">
    <citation type="journal article" date="2009" name="BMC Microbiol.">
        <title>The genome sequence of Geobacter metallireducens: features of metabolism, physiology and regulation common and dissimilar to Geobacter sulfurreducens.</title>
        <authorList>
            <person name="Aklujkar M."/>
            <person name="Krushkal J."/>
            <person name="DiBartolo G."/>
            <person name="Lapidus A."/>
            <person name="Land M.L."/>
            <person name="Lovley D.R."/>
        </authorList>
    </citation>
    <scope>NUCLEOTIDE SEQUENCE [LARGE SCALE GENOMIC DNA]</scope>
    <source>
        <strain evidence="5">ATCC 53774 / DSM 7210 / GS-15</strain>
    </source>
</reference>
<dbReference type="InterPro" id="IPR036165">
    <property type="entry name" value="YefM-like_sf"/>
</dbReference>
<evidence type="ECO:0000256" key="1">
    <source>
        <dbReference type="ARBA" id="ARBA00009981"/>
    </source>
</evidence>
<accession>Q39R33</accession>
<dbReference type="Proteomes" id="UP000007073">
    <property type="component" value="Chromosome"/>
</dbReference>
<dbReference type="EMBL" id="CP000148">
    <property type="protein sequence ID" value="ABB33291.1"/>
    <property type="molecule type" value="Genomic_DNA"/>
</dbReference>
<evidence type="ECO:0000256" key="3">
    <source>
        <dbReference type="SAM" id="MobiDB-lite"/>
    </source>
</evidence>
<gene>
    <name evidence="4" type="ordered locus">Gmet_3077</name>
</gene>
<dbReference type="RefSeq" id="WP_004513636.1">
    <property type="nucleotide sequence ID" value="NC_007517.1"/>
</dbReference>
<dbReference type="STRING" id="269799.Gmet_3077"/>
<organism evidence="4 5">
    <name type="scientific">Geobacter metallireducens (strain ATCC 53774 / DSM 7210 / GS-15)</name>
    <dbReference type="NCBI Taxonomy" id="269799"/>
    <lineage>
        <taxon>Bacteria</taxon>
        <taxon>Pseudomonadati</taxon>
        <taxon>Thermodesulfobacteriota</taxon>
        <taxon>Desulfuromonadia</taxon>
        <taxon>Geobacterales</taxon>
        <taxon>Geobacteraceae</taxon>
        <taxon>Geobacter</taxon>
    </lineage>
</organism>
<dbReference type="eggNOG" id="COG4118">
    <property type="taxonomic scope" value="Bacteria"/>
</dbReference>
<dbReference type="SUPFAM" id="SSF143120">
    <property type="entry name" value="YefM-like"/>
    <property type="match status" value="1"/>
</dbReference>
<protein>
    <recommendedName>
        <fullName evidence="2">Antitoxin</fullName>
    </recommendedName>
</protein>
<dbReference type="KEGG" id="gme:Gmet_3077"/>
<dbReference type="PANTHER" id="PTHR35377:SF8">
    <property type="entry name" value="ANTITOXIN VAPB22"/>
    <property type="match status" value="1"/>
</dbReference>
<comment type="similarity">
    <text evidence="1 2">Belongs to the phD/YefM antitoxin family.</text>
</comment>
<dbReference type="PANTHER" id="PTHR35377">
    <property type="entry name" value="ANTITOXIN VAPB49-RELATED-RELATED"/>
    <property type="match status" value="1"/>
</dbReference>